<evidence type="ECO:0000313" key="1">
    <source>
        <dbReference type="EMBL" id="EFV63967.1"/>
    </source>
</evidence>
<protein>
    <submittedName>
        <fullName evidence="1">Uncharacterized protein</fullName>
    </submittedName>
</protein>
<sequence>MQAAPPKIGQPVSISEQGSGSVFCRTRTFYSNLNLIPAWLYGIVD</sequence>
<dbReference type="Proteomes" id="UP000032707">
    <property type="component" value="Unassembled WGS sequence"/>
</dbReference>
<accession>E6MWK4</accession>
<dbReference type="AlphaFoldDB" id="E6MWK4"/>
<organism evidence="1 2">
    <name type="scientific">Neisseria meningitidis serogroup B / serotype 15 (strain H44/76)</name>
    <dbReference type="NCBI Taxonomy" id="909420"/>
    <lineage>
        <taxon>Bacteria</taxon>
        <taxon>Pseudomonadati</taxon>
        <taxon>Pseudomonadota</taxon>
        <taxon>Betaproteobacteria</taxon>
        <taxon>Neisseriales</taxon>
        <taxon>Neisseriaceae</taxon>
        <taxon>Neisseria</taxon>
    </lineage>
</organism>
<name>E6MWK4_NEIMH</name>
<evidence type="ECO:0000313" key="2">
    <source>
        <dbReference type="Proteomes" id="UP000032707"/>
    </source>
</evidence>
<proteinExistence type="predicted"/>
<reference evidence="1 2" key="1">
    <citation type="journal article" date="2011" name="J. Bacteriol.">
        <title>Genome sequence of Neisseria meningitidis serogroup B strain H44/76.</title>
        <authorList>
            <person name="Piet J.R."/>
            <person name="Huis In 't Veld R.A."/>
            <person name="van Schaik B.D."/>
            <person name="van Kampen A.H."/>
            <person name="Baas F."/>
            <person name="van de Beek D."/>
            <person name="Pannekoek Y."/>
            <person name="van der Ende A."/>
        </authorList>
    </citation>
    <scope>NUCLEOTIDE SEQUENCE [LARGE SCALE GENOMIC DNA]</scope>
    <source>
        <strain evidence="1 2">H44/76</strain>
    </source>
</reference>
<gene>
    <name evidence="1" type="ORF">NMH_1044</name>
</gene>
<dbReference type="EMBL" id="AEQZ01000017">
    <property type="protein sequence ID" value="EFV63967.1"/>
    <property type="molecule type" value="Genomic_DNA"/>
</dbReference>
<comment type="caution">
    <text evidence="1">The sequence shown here is derived from an EMBL/GenBank/DDBJ whole genome shotgun (WGS) entry which is preliminary data.</text>
</comment>